<dbReference type="InterPro" id="IPR007833">
    <property type="entry name" value="Capsule_polysaccharide_synth"/>
</dbReference>
<evidence type="ECO:0000313" key="1">
    <source>
        <dbReference type="EMBL" id="MBU3077150.1"/>
    </source>
</evidence>
<sequence>MDRPALGRCRSQAGRGFVTPLLRSPPFPGVAPAVAAISHPAARPVADDPGRLEALVASIAATGVAGSFWRDQPAADAREARLIAAIAAGDAGADGLAEALLGPAYRDPFSGEAIAPEQAVAILGHWRAVIEANRGIRAAAGMAWWKRRAIARFLWSGEPLAFVRSAAAARAAAGQGAVAVWPSRAPAGLGEAGLPIVSVEDGFIRSIGLGSDLHPPFSIVVDRSGIHYDPSRPSDLETILQTAEFTDDLLARAGALAEAIVAGGISKYAVSGATAPRAAADDDGRRVVLVPGQVEDDMSVRLGGAGIRSNVELLARARAAEPDARILFKPHPDVDAGHRPGRVPDAAILAHADEIVRGEAMPALLARVDAVHVLTSLTGFEALLRGLPVTTHGQPFFAGWGLTTDLAGSVARRTRRLTAMQLIAGVLILYPRYMDPVTGLPCPAEVLVRRFAEQARPSTTMLVRARRLQGRLVRAYRFRRQGT</sequence>
<dbReference type="EMBL" id="JAHKRT010000002">
    <property type="protein sequence ID" value="MBU3077150.1"/>
    <property type="molecule type" value="Genomic_DNA"/>
</dbReference>
<protein>
    <recommendedName>
        <fullName evidence="3">Capsule biosynthesis protein</fullName>
    </recommendedName>
</protein>
<keyword evidence="2" id="KW-1185">Reference proteome</keyword>
<organism evidence="1 2">
    <name type="scientific">Sphingomonas quercus</name>
    <dbReference type="NCBI Taxonomy" id="2842451"/>
    <lineage>
        <taxon>Bacteria</taxon>
        <taxon>Pseudomonadati</taxon>
        <taxon>Pseudomonadota</taxon>
        <taxon>Alphaproteobacteria</taxon>
        <taxon>Sphingomonadales</taxon>
        <taxon>Sphingomonadaceae</taxon>
        <taxon>Sphingomonas</taxon>
    </lineage>
</organism>
<comment type="caution">
    <text evidence="1">The sequence shown here is derived from an EMBL/GenBank/DDBJ whole genome shotgun (WGS) entry which is preliminary data.</text>
</comment>
<gene>
    <name evidence="1" type="ORF">KOF26_04655</name>
</gene>
<dbReference type="Pfam" id="PF05159">
    <property type="entry name" value="Capsule_synth"/>
    <property type="match status" value="1"/>
</dbReference>
<reference evidence="1 2" key="1">
    <citation type="submission" date="2021-06" db="EMBL/GenBank/DDBJ databases">
        <title>Sphingomonas sp. XMGL2, whole genome shotgun sequencing project.</title>
        <authorList>
            <person name="Zhao G."/>
            <person name="Shen L."/>
        </authorList>
    </citation>
    <scope>NUCLEOTIDE SEQUENCE [LARGE SCALE GENOMIC DNA]</scope>
    <source>
        <strain evidence="1 2">XMGL2</strain>
    </source>
</reference>
<dbReference type="Proteomes" id="UP000776276">
    <property type="component" value="Unassembled WGS sequence"/>
</dbReference>
<evidence type="ECO:0008006" key="3">
    <source>
        <dbReference type="Google" id="ProtNLM"/>
    </source>
</evidence>
<evidence type="ECO:0000313" key="2">
    <source>
        <dbReference type="Proteomes" id="UP000776276"/>
    </source>
</evidence>
<dbReference type="CDD" id="cd16439">
    <property type="entry name" value="beta_Kdo_transferase_KpsC_2"/>
    <property type="match status" value="1"/>
</dbReference>
<proteinExistence type="predicted"/>
<accession>A0ABS6BFT5</accession>
<name>A0ABS6BFT5_9SPHN</name>